<dbReference type="Gene3D" id="2.70.130.10">
    <property type="entry name" value="Mannose-6-phosphate receptor binding domain"/>
    <property type="match status" value="1"/>
</dbReference>
<evidence type="ECO:0000256" key="1">
    <source>
        <dbReference type="ARBA" id="ARBA00004308"/>
    </source>
</evidence>
<evidence type="ECO:0000259" key="12">
    <source>
        <dbReference type="PROSITE" id="PS51914"/>
    </source>
</evidence>
<dbReference type="GO" id="GO:0000139">
    <property type="term" value="C:Golgi membrane"/>
    <property type="evidence" value="ECO:0007669"/>
    <property type="project" value="UniProtKB-SubCell"/>
</dbReference>
<keyword evidence="13" id="KW-0675">Receptor</keyword>
<dbReference type="EMBL" id="KZ992465">
    <property type="protein sequence ID" value="RKP10186.1"/>
    <property type="molecule type" value="Genomic_DNA"/>
</dbReference>
<evidence type="ECO:0000256" key="9">
    <source>
        <dbReference type="SAM" id="MobiDB-lite"/>
    </source>
</evidence>
<feature type="chain" id="PRO_5020275555" evidence="11">
    <location>
        <begin position="24"/>
        <end position="346"/>
    </location>
</feature>
<evidence type="ECO:0000256" key="8">
    <source>
        <dbReference type="ARBA" id="ARBA00023180"/>
    </source>
</evidence>
<dbReference type="PANTHER" id="PTHR15071">
    <property type="entry name" value="MANNOSE-6-PHOSPHATE RECEPTOR FAMILY MEMBER"/>
    <property type="match status" value="1"/>
</dbReference>
<keyword evidence="8" id="KW-0325">Glycoprotein</keyword>
<dbReference type="InterPro" id="IPR044865">
    <property type="entry name" value="MRH_dom"/>
</dbReference>
<dbReference type="SMART" id="SM01404">
    <property type="entry name" value="CIMR"/>
    <property type="match status" value="1"/>
</dbReference>
<name>A0A4P9XVB1_9FUNG</name>
<dbReference type="Proteomes" id="UP000271241">
    <property type="component" value="Unassembled WGS sequence"/>
</dbReference>
<gene>
    <name evidence="13" type="ORF">THASP1DRAFT_28026</name>
</gene>
<dbReference type="SUPFAM" id="SSF50911">
    <property type="entry name" value="Mannose 6-phosphate receptor domain"/>
    <property type="match status" value="1"/>
</dbReference>
<feature type="compositionally biased region" description="Basic and acidic residues" evidence="9">
    <location>
        <begin position="299"/>
        <end position="310"/>
    </location>
</feature>
<comment type="subcellular location">
    <subcellularLocation>
        <location evidence="1">Endomembrane system</location>
    </subcellularLocation>
</comment>
<feature type="region of interest" description="Disordered" evidence="9">
    <location>
        <begin position="298"/>
        <end position="346"/>
    </location>
</feature>
<evidence type="ECO:0000256" key="10">
    <source>
        <dbReference type="SAM" id="Phobius"/>
    </source>
</evidence>
<protein>
    <submittedName>
        <fullName evidence="13">Mannose-6-phosphate receptor binding domain-containing protein</fullName>
    </submittedName>
</protein>
<evidence type="ECO:0000256" key="2">
    <source>
        <dbReference type="ARBA" id="ARBA00022448"/>
    </source>
</evidence>
<keyword evidence="3 10" id="KW-0812">Transmembrane</keyword>
<accession>A0A4P9XVB1</accession>
<reference evidence="14" key="1">
    <citation type="journal article" date="2018" name="Nat. Microbiol.">
        <title>Leveraging single-cell genomics to expand the fungal tree of life.</title>
        <authorList>
            <person name="Ahrendt S.R."/>
            <person name="Quandt C.A."/>
            <person name="Ciobanu D."/>
            <person name="Clum A."/>
            <person name="Salamov A."/>
            <person name="Andreopoulos B."/>
            <person name="Cheng J.F."/>
            <person name="Woyke T."/>
            <person name="Pelin A."/>
            <person name="Henrissat B."/>
            <person name="Reynolds N.K."/>
            <person name="Benny G.L."/>
            <person name="Smith M.E."/>
            <person name="James T.Y."/>
            <person name="Grigoriev I.V."/>
        </authorList>
    </citation>
    <scope>NUCLEOTIDE SEQUENCE [LARGE SCALE GENOMIC DNA]</scope>
    <source>
        <strain evidence="14">RSA 1356</strain>
    </source>
</reference>
<keyword evidence="6 10" id="KW-0472">Membrane</keyword>
<evidence type="ECO:0000256" key="7">
    <source>
        <dbReference type="ARBA" id="ARBA00023157"/>
    </source>
</evidence>
<dbReference type="OrthoDB" id="4504960at2759"/>
<feature type="compositionally biased region" description="Polar residues" evidence="9">
    <location>
        <begin position="314"/>
        <end position="331"/>
    </location>
</feature>
<feature type="signal peptide" evidence="11">
    <location>
        <begin position="1"/>
        <end position="23"/>
    </location>
</feature>
<keyword evidence="14" id="KW-1185">Reference proteome</keyword>
<dbReference type="InterPro" id="IPR028927">
    <property type="entry name" value="Man-6-P_rcpt"/>
</dbReference>
<keyword evidence="2" id="KW-0813">Transport</keyword>
<evidence type="ECO:0000256" key="4">
    <source>
        <dbReference type="ARBA" id="ARBA00022729"/>
    </source>
</evidence>
<sequence>MHVAASALLALLVPTLFAQLVSAEDAAPCTVVRKGTSDLYDLRPLIKERGEDWVVKDEDAKTTFRLNVCDEIHYDKTGLKEPWGVAAFQETGDRKGFSIGRVNKTPFFRGDHLLLQYENGDECAQSTERRKTLISFVCDTAVSGQGAPTLVAAMDSCSYWFEWRTPAACVAGTAPIADGGSSSSSGGSTFFTILMVFGSIYLLGGILYKRFVLNASGFEQIPHIDFWRNAIDWIKDMASILIHKVTGSRAPPRTYYSINSENLPSIGSRHSDNRFRGGFHLGDDDDDDDAADVLMRSDTLGREEEGREPESMGQELTVTGRIPSNTSTASGSEGAIRLVDDTDRGH</sequence>
<dbReference type="GO" id="GO:0007034">
    <property type="term" value="P:vacuolar transport"/>
    <property type="evidence" value="ECO:0007669"/>
    <property type="project" value="TreeGrafter"/>
</dbReference>
<evidence type="ECO:0000256" key="3">
    <source>
        <dbReference type="ARBA" id="ARBA00022692"/>
    </source>
</evidence>
<dbReference type="PROSITE" id="PS51914">
    <property type="entry name" value="MRH"/>
    <property type="match status" value="1"/>
</dbReference>
<dbReference type="AlphaFoldDB" id="A0A4P9XVB1"/>
<dbReference type="InterPro" id="IPR009011">
    <property type="entry name" value="Man6P_isomerase_rcpt-bd_dom_sf"/>
</dbReference>
<dbReference type="GO" id="GO:0005770">
    <property type="term" value="C:late endosome"/>
    <property type="evidence" value="ECO:0007669"/>
    <property type="project" value="TreeGrafter"/>
</dbReference>
<keyword evidence="5 10" id="KW-1133">Transmembrane helix</keyword>
<dbReference type="STRING" id="78915.A0A4P9XVB1"/>
<evidence type="ECO:0000256" key="6">
    <source>
        <dbReference type="ARBA" id="ARBA00023136"/>
    </source>
</evidence>
<evidence type="ECO:0000313" key="14">
    <source>
        <dbReference type="Proteomes" id="UP000271241"/>
    </source>
</evidence>
<proteinExistence type="predicted"/>
<evidence type="ECO:0000256" key="5">
    <source>
        <dbReference type="ARBA" id="ARBA00022989"/>
    </source>
</evidence>
<keyword evidence="7" id="KW-1015">Disulfide bond</keyword>
<dbReference type="Pfam" id="PF02157">
    <property type="entry name" value="Man-6-P_recep"/>
    <property type="match status" value="1"/>
</dbReference>
<keyword evidence="4 11" id="KW-0732">Signal</keyword>
<feature type="domain" description="MRH" evidence="12">
    <location>
        <begin position="27"/>
        <end position="171"/>
    </location>
</feature>
<dbReference type="GO" id="GO:0010008">
    <property type="term" value="C:endosome membrane"/>
    <property type="evidence" value="ECO:0007669"/>
    <property type="project" value="UniProtKB-SubCell"/>
</dbReference>
<feature type="transmembrane region" description="Helical" evidence="10">
    <location>
        <begin position="190"/>
        <end position="208"/>
    </location>
</feature>
<evidence type="ECO:0000256" key="11">
    <source>
        <dbReference type="SAM" id="SignalP"/>
    </source>
</evidence>
<dbReference type="PANTHER" id="PTHR15071:SF0">
    <property type="entry name" value="MANNOSE 6-PHOSPHATE RECEPTOR-LIKE PROTEIN 1"/>
    <property type="match status" value="1"/>
</dbReference>
<organism evidence="13 14">
    <name type="scientific">Thamnocephalis sphaerospora</name>
    <dbReference type="NCBI Taxonomy" id="78915"/>
    <lineage>
        <taxon>Eukaryota</taxon>
        <taxon>Fungi</taxon>
        <taxon>Fungi incertae sedis</taxon>
        <taxon>Zoopagomycota</taxon>
        <taxon>Zoopagomycotina</taxon>
        <taxon>Zoopagomycetes</taxon>
        <taxon>Zoopagales</taxon>
        <taxon>Sigmoideomycetaceae</taxon>
        <taxon>Thamnocephalis</taxon>
    </lineage>
</organism>
<evidence type="ECO:0000313" key="13">
    <source>
        <dbReference type="EMBL" id="RKP10186.1"/>
    </source>
</evidence>